<dbReference type="SUPFAM" id="SSF53756">
    <property type="entry name" value="UDP-Glycosyltransferase/glycogen phosphorylase"/>
    <property type="match status" value="1"/>
</dbReference>
<dbReference type="Pfam" id="PF13692">
    <property type="entry name" value="Glyco_trans_1_4"/>
    <property type="match status" value="1"/>
</dbReference>
<gene>
    <name evidence="2" type="ORF">E6C64_08175</name>
    <name evidence="1" type="ORF">E6C64_09030</name>
</gene>
<sequence>MESQASIDRTSPEAQTIVLSWVKYHGRSAGIAKGLRGTALFPPDEIMNLKVPSRYVQLAKWTNTTLKETSAKLIIVMMPPSFLVFAVKLWTPRTTRVVGDLHSAALRGARWGWLRGLAFWSLRRDGAIVTNQEDARLLALHRVNSVILHDDISIARIELKHKKSAIRTVVFPASYAPDEPIPAILDACRLLPDIRFVFTGKAPNALRDNLPANTTVTGFLAYEDLIELLSTADSILAITTRNFTMQRAGYEAFSLGVPQVTSNFPVLREFYEDTASYCNPTEPESIRDAIMDSLARTTTIKADIEHLRGRRISEQRATYDAILAKA</sequence>
<dbReference type="EMBL" id="SSSM01000004">
    <property type="protein sequence ID" value="THG30771.1"/>
    <property type="molecule type" value="Genomic_DNA"/>
</dbReference>
<proteinExistence type="predicted"/>
<dbReference type="GO" id="GO:0016740">
    <property type="term" value="F:transferase activity"/>
    <property type="evidence" value="ECO:0007669"/>
    <property type="project" value="UniProtKB-KW"/>
</dbReference>
<evidence type="ECO:0000313" key="1">
    <source>
        <dbReference type="EMBL" id="THG30771.1"/>
    </source>
</evidence>
<dbReference type="RefSeq" id="WP_136427128.1">
    <property type="nucleotide sequence ID" value="NZ_SSSM01000003.1"/>
</dbReference>
<organism evidence="2 3">
    <name type="scientific">Naasia lichenicola</name>
    <dbReference type="NCBI Taxonomy" id="2565933"/>
    <lineage>
        <taxon>Bacteria</taxon>
        <taxon>Bacillati</taxon>
        <taxon>Actinomycetota</taxon>
        <taxon>Actinomycetes</taxon>
        <taxon>Micrococcales</taxon>
        <taxon>Microbacteriaceae</taxon>
        <taxon>Naasia</taxon>
    </lineage>
</organism>
<accession>A0A4S4FP28</accession>
<reference evidence="2 3" key="1">
    <citation type="submission" date="2019-04" db="EMBL/GenBank/DDBJ databases">
        <authorList>
            <person name="Jiang L."/>
        </authorList>
    </citation>
    <scope>NUCLEOTIDE SEQUENCE [LARGE SCALE GENOMIC DNA]</scope>
    <source>
        <strain evidence="2 3">YIM 131853</strain>
    </source>
</reference>
<keyword evidence="2" id="KW-0808">Transferase</keyword>
<dbReference type="Proteomes" id="UP000309133">
    <property type="component" value="Unassembled WGS sequence"/>
</dbReference>
<evidence type="ECO:0000313" key="2">
    <source>
        <dbReference type="EMBL" id="THG32008.1"/>
    </source>
</evidence>
<keyword evidence="3" id="KW-1185">Reference proteome</keyword>
<dbReference type="EMBL" id="SSSM01000003">
    <property type="protein sequence ID" value="THG32008.1"/>
    <property type="molecule type" value="Genomic_DNA"/>
</dbReference>
<dbReference type="AlphaFoldDB" id="A0A4S4FP28"/>
<dbReference type="Gene3D" id="3.40.50.2000">
    <property type="entry name" value="Glycogen Phosphorylase B"/>
    <property type="match status" value="1"/>
</dbReference>
<dbReference type="OrthoDB" id="4459130at2"/>
<comment type="caution">
    <text evidence="2">The sequence shown here is derived from an EMBL/GenBank/DDBJ whole genome shotgun (WGS) entry which is preliminary data.</text>
</comment>
<protein>
    <submittedName>
        <fullName evidence="2">Glycosyltransferase</fullName>
    </submittedName>
</protein>
<evidence type="ECO:0000313" key="3">
    <source>
        <dbReference type="Proteomes" id="UP000309133"/>
    </source>
</evidence>
<name>A0A4S4FP28_9MICO</name>